<feature type="domain" description="Carrier" evidence="12">
    <location>
        <begin position="1919"/>
        <end position="1995"/>
    </location>
</feature>
<keyword evidence="7" id="KW-0677">Repeat</keyword>
<dbReference type="Pfam" id="PF22336">
    <property type="entry name" value="RhiE-like_linker"/>
    <property type="match status" value="1"/>
</dbReference>
<evidence type="ECO:0000256" key="6">
    <source>
        <dbReference type="ARBA" id="ARBA00022679"/>
    </source>
</evidence>
<keyword evidence="8" id="KW-0511">Multifunctional enzyme</keyword>
<dbReference type="PROSITE" id="PS50075">
    <property type="entry name" value="CARRIER"/>
    <property type="match status" value="1"/>
</dbReference>
<dbReference type="PROSITE" id="PS52004">
    <property type="entry name" value="KS3_2"/>
    <property type="match status" value="2"/>
</dbReference>
<feature type="region of interest" description="Disordered" evidence="11">
    <location>
        <begin position="1847"/>
        <end position="1919"/>
    </location>
</feature>
<dbReference type="GO" id="GO:0031177">
    <property type="term" value="F:phosphopantetheine binding"/>
    <property type="evidence" value="ECO:0007669"/>
    <property type="project" value="InterPro"/>
</dbReference>
<feature type="region of interest" description="Disordered" evidence="11">
    <location>
        <begin position="2010"/>
        <end position="2038"/>
    </location>
</feature>
<dbReference type="InterPro" id="IPR016039">
    <property type="entry name" value="Thiolase-like"/>
</dbReference>
<dbReference type="InterPro" id="IPR036736">
    <property type="entry name" value="ACP-like_sf"/>
</dbReference>
<comment type="pathway">
    <text evidence="2">Antibiotic biosynthesis.</text>
</comment>
<dbReference type="InterPro" id="IPR020806">
    <property type="entry name" value="PKS_PP-bd"/>
</dbReference>
<feature type="region of interest" description="Disordered" evidence="11">
    <location>
        <begin position="2656"/>
        <end position="2687"/>
    </location>
</feature>
<dbReference type="InterPro" id="IPR013968">
    <property type="entry name" value="PKS_KR"/>
</dbReference>
<sequence length="2714" mass="295248">MRNVIAEQARRETLEKLARREIDAAQALSMLQALRRGEQGTDAHEASGIPGDRIAIIGMSSRFPGANDYNEFWQNLAQGRSSIAEVPADRWRVDEHFGDHVDEAKRVRSKWGGFLSDVDKFDPLFFRMSGREAERSDPQHRLFLEECWKAIEDAGYNPEVLSARRVGVFAGANSGDYIHRILESELGLDALSSVGNTASLLSSRIAYYLNLKGPSVTVDTACSSSLVAVHLGCQSILTGENELVLAGGVFVSTTALFYIMCSRTGMLSPKGRCSAFDASADGFVLGEGVGVVLLKRLDAAVRDGDHIYGVIRASGINQDGKTNGITAPCTLSQTELELDVYRKAGISAADITYVEAHGTGTKLGDPIEIEALTNAFRAHTDKVSYCAVGSVKTNVGHGAFSAGMAGLVKVLLCLKHKQLVPSLNFHVLNPHIGLEHSPFFVNTELRAWETAGRRPRLAALSSFGWSGTNAHLVVEEWPDSGAPAAVAEAPAPCLIVVSAASRSALMSRCRDLAKHCRGDGARLSLRDVAYTLAVGRAHHAWRVALVVTTREELIDELEGILRADGRTSPGRISADASPAAVSSASELIRALKQGATAGPELRDRLLRLAELYTSGCSVEWSALYRGEARRRVPLPAYPFARESYWLPVAGGGRRTDAAVETTSGRHALLERTAVNERGGEFSAVLLPSTDLVRDHVVSGQRLLPAAGAIEMVVAAAAPVRRSAPGYKIRRVTWLVPMAVGEAGLKIRGTISAASEGYRYELSSESNGERAVHSRGELCVSGMNGAGAHERVNLSEVRSRCQRSLSKVDIYAAYRSRGVEYGAQLQVLDAVWVGDGEALGRLAPVEPTAAGYHLDPRMVDGALQTAGMSVDWGEDGRVMVPFSAEEVEVAAPLEASAYVYVQCREGSRESQTARFDVTVLDEEGGALLKINDVCARALSTGRSHRGSSEMKPERRLMDELTYYRPVWRKAALRGGQQDGSSDGSVLVCHHGFDLGLPARLAERHRGAECVRVLLGKSFRELAGQGFEIDHRARTDYEGLLARLGRISTIYFLGGLQDASASPMSLEALESMQQLGVMSLLRLTQALGGRGEMGRGLSLKVVTNDVYRVVSSDEAQPIQSSVLALARVVSREYPRARVSAIDLCARELEGTSPTKGELVRWLSDERPEAPASLVAYRRGRRYRQGLERIEIRPTRLEDVPLRHRGVYVIIGGAGGIGRVVSQYLAETVRARVAIIGRSELDRERQEQLDRIVQAGGEAMYLQADATELRSMDAAVAEVKERWGSMQGVIYSALVLRDSSIARMEESSFRAALDPKVKASVILGRLLQHEPLDWLTFFSSGNSLTCSAGQSNYVAGCAFQDAFAEHLRDLVRWPVKVINWGYWGQVGVVASARYAKEMTRMGVGSISCEEGLDALGRVLHGRVNQVMPIKAAASLLESLGVNLAETALCLPESASVIGDVVERLRAHVSSLMGGADGRLEGLEEVEAWGRDTLLVALQGMGALKRAHEVYDERDFARKIGAVEPHEKLCGVLCAMLERHGVISRVDGQIRSSAILDDETFVRRLHSLPERRRQLEERYRELVPHLALLSSCLSSYGDVLRGEKPPTDVLFPGSSLHLVESVYKGNRRADYFNDLTAEAVEQLMRAKLSKGEPARGEQIKILEIGSGTGGTSAPVLKKLARYRELVQYYYTDISLAFTRHGERVYGRLYDFVKFKTLNIEKDIEAQGYAVGEFDVIVAANVIHATQRMDATLERVKKLMKANGVLVLNEGTLEQDFATLTFGLTPGWWAYEDAEERSGSGPLITVEKWRRLLEEGGFRRFAAFGTPSARGDQEDAQHVMLAESDGVVIRRASSGGDSASAGQGGAERRPSGEGAARAPARPPDASAASRPSPPRAAEPERRPTSAAAAPVALEPGTGSPRGRELHDAARRYLQRVFSEVLRVQYSDIDPEQPFERYGVDSLVAMSVVERLQADFGPLPATVLFEFLSLDALADYLIQTRRENLVACLGASGLPPAAAASEESGSREVRPGRSPASAVEGGRRLVSDPTHQDIAIVGMACRYPGAEDHEEFWRNIREGRDCITDVPPRRRPLGFGGAERGEWGGFIDDIDSFDPTFFNISPLEAELMDPQERIFLETAWRTIEDAGYSRRSLVAAGDDIGVFVGVMYGEYQCLGAKEWARGNEVEARSAYWSIANRVSYHFGFQGPSMAVDTACSSSLTAIHLACESIRRGECVAAVAGGINLIMQSEHYEFLRRAQMLAPDGRCRSFGEHAQGLVPGEGVGAVLLRPLDLARQHGDHIYGVIRGTAVNHGGKTSGYTVPNPNAHARLISKALRSAGVHPRTITYLEAHGTGTALGDPIEIAGLSKAFAQLTLERQFCAIGSVKSNIGHLEAAAGIAGVSKILMQMKYGELAPSLHAGRGNAEIDFSRTPFKLQRELGAWQRPRAQVDGREEVHARRAGISSFGAGGANAHAILEEYDDEDPVDDSIRESCDPELVILSARTRPALQTRAAQLKDYLERHADAAGAGQPPGRRPARLRDVAHTLRVGREAMEFRLAVVARDKADLLRKLIGYLGDIDESPGIYYGQAQARNRRGTRDAEDRPSLARHLLDEGRLEELAKLWVSGIELDWDAVYPRGNRRRVSLPAYPFAGKCYWIQSRGEGAPRGLKARDGQRRSEPPCGTEARGGAGDGDGALEEVLSRLAEGELTMDEVARRLQVEA</sequence>
<dbReference type="Gene3D" id="1.10.1240.100">
    <property type="match status" value="2"/>
</dbReference>
<name>A0A4P2QS25_SORCE</name>
<evidence type="ECO:0000256" key="7">
    <source>
        <dbReference type="ARBA" id="ARBA00022737"/>
    </source>
</evidence>
<evidence type="ECO:0000256" key="1">
    <source>
        <dbReference type="ARBA" id="ARBA00004496"/>
    </source>
</evidence>
<dbReference type="Pfam" id="PF08242">
    <property type="entry name" value="Methyltransf_12"/>
    <property type="match status" value="1"/>
</dbReference>
<feature type="domain" description="PKS/mFAS DH" evidence="14">
    <location>
        <begin position="666"/>
        <end position="943"/>
    </location>
</feature>
<dbReference type="SUPFAM" id="SSF47336">
    <property type="entry name" value="ACP-like"/>
    <property type="match status" value="1"/>
</dbReference>
<dbReference type="InterPro" id="IPR018201">
    <property type="entry name" value="Ketoacyl_synth_AS"/>
</dbReference>
<dbReference type="InterPro" id="IPR042104">
    <property type="entry name" value="PKS_dehydratase_sf"/>
</dbReference>
<dbReference type="SMART" id="SM00823">
    <property type="entry name" value="PKS_PP"/>
    <property type="match status" value="1"/>
</dbReference>
<dbReference type="Pfam" id="PF22621">
    <property type="entry name" value="CurL-like_PKS_C"/>
    <property type="match status" value="1"/>
</dbReference>
<comment type="subcellular location">
    <subcellularLocation>
        <location evidence="1">Cytoplasm</location>
    </subcellularLocation>
</comment>
<dbReference type="Pfam" id="PF00550">
    <property type="entry name" value="PP-binding"/>
    <property type="match status" value="1"/>
</dbReference>
<feature type="active site" description="Proton donor; for dehydratase activity" evidence="10">
    <location>
        <position position="859"/>
    </location>
</feature>
<evidence type="ECO:0000313" key="15">
    <source>
        <dbReference type="EMBL" id="AUX33059.1"/>
    </source>
</evidence>
<dbReference type="Pfam" id="PF00109">
    <property type="entry name" value="ketoacyl-synt"/>
    <property type="match status" value="2"/>
</dbReference>
<keyword evidence="3" id="KW-0596">Phosphopantetheine</keyword>
<dbReference type="PROSITE" id="PS52019">
    <property type="entry name" value="PKS_MFAS_DH"/>
    <property type="match status" value="1"/>
</dbReference>
<feature type="compositionally biased region" description="Low complexity" evidence="11">
    <location>
        <begin position="1847"/>
        <end position="1856"/>
    </location>
</feature>
<dbReference type="Pfam" id="PF21089">
    <property type="entry name" value="PKS_DH_N"/>
    <property type="match status" value="1"/>
</dbReference>
<dbReference type="SMART" id="SM00825">
    <property type="entry name" value="PKS_KS"/>
    <property type="match status" value="2"/>
</dbReference>
<feature type="region of interest" description="C-terminal hotdog fold" evidence="10">
    <location>
        <begin position="801"/>
        <end position="943"/>
    </location>
</feature>
<evidence type="ECO:0000259" key="12">
    <source>
        <dbReference type="PROSITE" id="PS50075"/>
    </source>
</evidence>
<dbReference type="Gene3D" id="3.40.50.150">
    <property type="entry name" value="Vaccinia Virus protein VP39"/>
    <property type="match status" value="1"/>
</dbReference>
<evidence type="ECO:0000313" key="16">
    <source>
        <dbReference type="Proteomes" id="UP000295497"/>
    </source>
</evidence>
<dbReference type="PANTHER" id="PTHR43775:SF37">
    <property type="entry name" value="SI:DKEY-61P9.11"/>
    <property type="match status" value="1"/>
</dbReference>
<dbReference type="FunFam" id="3.40.47.10:FF:000019">
    <property type="entry name" value="Polyketide synthase type I"/>
    <property type="match status" value="2"/>
</dbReference>
<dbReference type="InterPro" id="IPR057326">
    <property type="entry name" value="KR_dom"/>
</dbReference>
<dbReference type="InterPro" id="IPR049490">
    <property type="entry name" value="C883_1060-like_KR_N"/>
</dbReference>
<evidence type="ECO:0000259" key="13">
    <source>
        <dbReference type="PROSITE" id="PS52004"/>
    </source>
</evidence>
<evidence type="ECO:0000256" key="11">
    <source>
        <dbReference type="SAM" id="MobiDB-lite"/>
    </source>
</evidence>
<feature type="region of interest" description="N-terminal hotdog fold" evidence="10">
    <location>
        <begin position="666"/>
        <end position="784"/>
    </location>
</feature>
<dbReference type="GO" id="GO:0004315">
    <property type="term" value="F:3-oxoacyl-[acyl-carrier-protein] synthase activity"/>
    <property type="evidence" value="ECO:0007669"/>
    <property type="project" value="InterPro"/>
</dbReference>
<dbReference type="SUPFAM" id="SSF53901">
    <property type="entry name" value="Thiolase-like"/>
    <property type="match status" value="2"/>
</dbReference>
<organism evidence="15 16">
    <name type="scientific">Sorangium cellulosum</name>
    <name type="common">Polyangium cellulosum</name>
    <dbReference type="NCBI Taxonomy" id="56"/>
    <lineage>
        <taxon>Bacteria</taxon>
        <taxon>Pseudomonadati</taxon>
        <taxon>Myxococcota</taxon>
        <taxon>Polyangia</taxon>
        <taxon>Polyangiales</taxon>
        <taxon>Polyangiaceae</taxon>
        <taxon>Sorangium</taxon>
    </lineage>
</organism>
<evidence type="ECO:0000256" key="8">
    <source>
        <dbReference type="ARBA" id="ARBA00023268"/>
    </source>
</evidence>
<dbReference type="Pfam" id="PF08659">
    <property type="entry name" value="KR"/>
    <property type="match status" value="1"/>
</dbReference>
<dbReference type="RefSeq" id="WP_129576543.1">
    <property type="nucleotide sequence ID" value="NZ_CP012672.1"/>
</dbReference>
<keyword evidence="5" id="KW-0597">Phosphoprotein</keyword>
<evidence type="ECO:0000259" key="14">
    <source>
        <dbReference type="PROSITE" id="PS52019"/>
    </source>
</evidence>
<proteinExistence type="predicted"/>
<gene>
    <name evidence="15" type="ORF">SOCE836_052110</name>
</gene>
<evidence type="ECO:0000256" key="2">
    <source>
        <dbReference type="ARBA" id="ARBA00004792"/>
    </source>
</evidence>
<accession>A0A4P2QS25</accession>
<comment type="function">
    <text evidence="9">Involved in production of the polyketide antibiotic thailandamide.</text>
</comment>
<dbReference type="SMART" id="SM01294">
    <property type="entry name" value="PKS_PP_betabranch"/>
    <property type="match status" value="1"/>
</dbReference>
<evidence type="ECO:0000256" key="10">
    <source>
        <dbReference type="PROSITE-ProRule" id="PRU01363"/>
    </source>
</evidence>
<dbReference type="SMART" id="SM00826">
    <property type="entry name" value="PKS_DH"/>
    <property type="match status" value="1"/>
</dbReference>
<feature type="active site" description="Proton acceptor; for dehydratase activity" evidence="10">
    <location>
        <position position="695"/>
    </location>
</feature>
<dbReference type="InterPro" id="IPR049551">
    <property type="entry name" value="PKS_DH_C"/>
</dbReference>
<feature type="domain" description="Ketosynthase family 3 (KS3)" evidence="13">
    <location>
        <begin position="2045"/>
        <end position="2471"/>
    </location>
</feature>
<dbReference type="SUPFAM" id="SSF51735">
    <property type="entry name" value="NAD(P)-binding Rossmann-fold domains"/>
    <property type="match status" value="2"/>
</dbReference>
<evidence type="ECO:0000256" key="4">
    <source>
        <dbReference type="ARBA" id="ARBA00022490"/>
    </source>
</evidence>
<dbReference type="InterPro" id="IPR029063">
    <property type="entry name" value="SAM-dependent_MTases_sf"/>
</dbReference>
<dbReference type="SMART" id="SM00822">
    <property type="entry name" value="PKS_KR"/>
    <property type="match status" value="1"/>
</dbReference>
<keyword evidence="4" id="KW-0963">Cytoplasm</keyword>
<evidence type="ECO:0000256" key="3">
    <source>
        <dbReference type="ARBA" id="ARBA00022450"/>
    </source>
</evidence>
<dbReference type="InterPro" id="IPR020841">
    <property type="entry name" value="PKS_Beta-ketoAc_synthase_dom"/>
</dbReference>
<dbReference type="InterPro" id="IPR009081">
    <property type="entry name" value="PP-bd_ACP"/>
</dbReference>
<evidence type="ECO:0000256" key="9">
    <source>
        <dbReference type="ARBA" id="ARBA00054155"/>
    </source>
</evidence>
<dbReference type="InterPro" id="IPR014031">
    <property type="entry name" value="Ketoacyl_synth_C"/>
</dbReference>
<dbReference type="InterPro" id="IPR049552">
    <property type="entry name" value="PKS_DH_N"/>
</dbReference>
<reference evidence="15 16" key="1">
    <citation type="submission" date="2015-09" db="EMBL/GenBank/DDBJ databases">
        <title>Sorangium comparison.</title>
        <authorList>
            <person name="Zaburannyi N."/>
            <person name="Bunk B."/>
            <person name="Overmann J."/>
            <person name="Mueller R."/>
        </authorList>
    </citation>
    <scope>NUCLEOTIDE SEQUENCE [LARGE SCALE GENOMIC DNA]</scope>
    <source>
        <strain evidence="15 16">So ce836</strain>
    </source>
</reference>
<dbReference type="InterPro" id="IPR020807">
    <property type="entry name" value="PKS_DH"/>
</dbReference>
<dbReference type="InterPro" id="IPR013217">
    <property type="entry name" value="Methyltransf_12"/>
</dbReference>
<dbReference type="CDD" id="cd00833">
    <property type="entry name" value="PKS"/>
    <property type="match status" value="2"/>
</dbReference>
<dbReference type="InterPro" id="IPR050091">
    <property type="entry name" value="PKS_NRPS_Biosynth_Enz"/>
</dbReference>
<dbReference type="InterPro" id="IPR054514">
    <property type="entry name" value="RhiE-like_linker"/>
</dbReference>
<dbReference type="PROSITE" id="PS00606">
    <property type="entry name" value="KS3_1"/>
    <property type="match status" value="2"/>
</dbReference>
<dbReference type="CDD" id="cd08953">
    <property type="entry name" value="KR_2_SDR_x"/>
    <property type="match status" value="1"/>
</dbReference>
<dbReference type="Gene3D" id="3.40.47.10">
    <property type="match status" value="2"/>
</dbReference>
<dbReference type="EMBL" id="CP012672">
    <property type="protein sequence ID" value="AUX33059.1"/>
    <property type="molecule type" value="Genomic_DNA"/>
</dbReference>
<dbReference type="InterPro" id="IPR014030">
    <property type="entry name" value="Ketoacyl_synth_N"/>
</dbReference>
<protein>
    <submittedName>
        <fullName evidence="15">Uncharacterized protein</fullName>
    </submittedName>
</protein>
<dbReference type="Pfam" id="PF02801">
    <property type="entry name" value="Ketoacyl-synt_C"/>
    <property type="match status" value="2"/>
</dbReference>
<evidence type="ECO:0000256" key="5">
    <source>
        <dbReference type="ARBA" id="ARBA00022553"/>
    </source>
</evidence>
<dbReference type="Pfam" id="PF14765">
    <property type="entry name" value="PS-DH"/>
    <property type="match status" value="1"/>
</dbReference>
<dbReference type="SUPFAM" id="SSF53335">
    <property type="entry name" value="S-adenosyl-L-methionine-dependent methyltransferases"/>
    <property type="match status" value="1"/>
</dbReference>
<dbReference type="Gene3D" id="3.40.50.720">
    <property type="entry name" value="NAD(P)-binding Rossmann-like Domain"/>
    <property type="match status" value="1"/>
</dbReference>
<dbReference type="Gene3D" id="3.10.129.110">
    <property type="entry name" value="Polyketide synthase dehydratase"/>
    <property type="match status" value="1"/>
</dbReference>
<dbReference type="GO" id="GO:0004312">
    <property type="term" value="F:fatty acid synthase activity"/>
    <property type="evidence" value="ECO:0007669"/>
    <property type="project" value="TreeGrafter"/>
</dbReference>
<dbReference type="CDD" id="cd02440">
    <property type="entry name" value="AdoMet_MTases"/>
    <property type="match status" value="1"/>
</dbReference>
<dbReference type="GO" id="GO:0005737">
    <property type="term" value="C:cytoplasm"/>
    <property type="evidence" value="ECO:0007669"/>
    <property type="project" value="UniProtKB-SubCell"/>
</dbReference>
<dbReference type="InterPro" id="IPR049900">
    <property type="entry name" value="PKS_mFAS_DH"/>
</dbReference>
<feature type="domain" description="Ketosynthase family 3 (KS3)" evidence="13">
    <location>
        <begin position="51"/>
        <end position="476"/>
    </location>
</feature>
<feature type="compositionally biased region" description="Low complexity" evidence="11">
    <location>
        <begin position="1867"/>
        <end position="1885"/>
    </location>
</feature>
<dbReference type="GO" id="GO:0006633">
    <property type="term" value="P:fatty acid biosynthetic process"/>
    <property type="evidence" value="ECO:0007669"/>
    <property type="project" value="InterPro"/>
</dbReference>
<dbReference type="Gene3D" id="1.10.1200.10">
    <property type="entry name" value="ACP-like"/>
    <property type="match status" value="1"/>
</dbReference>
<feature type="compositionally biased region" description="Basic and acidic residues" evidence="11">
    <location>
        <begin position="2662"/>
        <end position="2671"/>
    </location>
</feature>
<keyword evidence="6" id="KW-0808">Transferase</keyword>
<dbReference type="Pfam" id="PF21394">
    <property type="entry name" value="Beta-ketacyl_N"/>
    <property type="match status" value="1"/>
</dbReference>
<dbReference type="Proteomes" id="UP000295497">
    <property type="component" value="Chromosome"/>
</dbReference>
<dbReference type="PANTHER" id="PTHR43775">
    <property type="entry name" value="FATTY ACID SYNTHASE"/>
    <property type="match status" value="1"/>
</dbReference>
<dbReference type="InterPro" id="IPR036291">
    <property type="entry name" value="NAD(P)-bd_dom_sf"/>
</dbReference>